<dbReference type="EMBL" id="JACAZH010000019">
    <property type="protein sequence ID" value="KAF7346257.1"/>
    <property type="molecule type" value="Genomic_DNA"/>
</dbReference>
<feature type="compositionally biased region" description="Low complexity" evidence="1">
    <location>
        <begin position="248"/>
        <end position="260"/>
    </location>
</feature>
<dbReference type="Proteomes" id="UP000623467">
    <property type="component" value="Unassembled WGS sequence"/>
</dbReference>
<feature type="compositionally biased region" description="Polar residues" evidence="1">
    <location>
        <begin position="133"/>
        <end position="147"/>
    </location>
</feature>
<gene>
    <name evidence="2" type="ORF">MSAN_01852900</name>
</gene>
<proteinExistence type="predicted"/>
<feature type="region of interest" description="Disordered" evidence="1">
    <location>
        <begin position="234"/>
        <end position="260"/>
    </location>
</feature>
<protein>
    <recommendedName>
        <fullName evidence="4">F-box domain-containing protein</fullName>
    </recommendedName>
</protein>
<dbReference type="AlphaFoldDB" id="A0A8H7CS50"/>
<evidence type="ECO:0000313" key="2">
    <source>
        <dbReference type="EMBL" id="KAF7346257.1"/>
    </source>
</evidence>
<name>A0A8H7CS50_9AGAR</name>
<feature type="compositionally biased region" description="Acidic residues" evidence="1">
    <location>
        <begin position="155"/>
        <end position="169"/>
    </location>
</feature>
<dbReference type="OrthoDB" id="3341212at2759"/>
<sequence length="652" mass="72500">MANEYEARLTADLKQRVAAILLENPGMSPEDAMREAQAALLAQAEADLFHKITDIETKNNPFRPPTTGCPINDLPPELLAHIFTLGCKLDEEESGHDEIDDMDWDEDSEGLDLADDWETDDEEGDADEEIVQSSEDVHMSSSNTRATRSGAVPPETDEEDSDDDDDEDEADDMLLPFQVLVSHVCRHWREISLGTHTLWTTIRFAGHLNAEKASAWIERANDLPLDIYIEATDLHDPQHNDPEGEQGGQQEDAQPPGAWPGPGQITSIVMAFNPATGTLTTSAHTGIPFHAGPPQPERPMELCLSLDDLKVILDLIIPRVAQWRLFEVSVNYYTYMYEILSRLAHCPGAPLLEELGLYNYEETDTNEDGEEVETFQPAHLAEAFLPFSANAPNIKHVAFWGVHIARSSSRTTPRTCGPAFASFRAMLDASPELDLLSLCYSGPTGDMEPIAIPSLHALVLCDMEKDLVIPLVAALELPALDELTVDLHGEDFTDFAEQLAKHARGQTRSLLAGLTTLKLAGLHCNNTTRDMVMAQLDGLKRLHLKCEEDEEEEQEDAWFKRLKEVKGTGVRYCPKLDSLKIEGIEGAVLKDLVIARKEAGAPFKQVFLGTLDELSKRDEQWFRANVEQFDFFDPSDDEEEEAVEVDAMDTDA</sequence>
<evidence type="ECO:0008006" key="4">
    <source>
        <dbReference type="Google" id="ProtNLM"/>
    </source>
</evidence>
<organism evidence="2 3">
    <name type="scientific">Mycena sanguinolenta</name>
    <dbReference type="NCBI Taxonomy" id="230812"/>
    <lineage>
        <taxon>Eukaryota</taxon>
        <taxon>Fungi</taxon>
        <taxon>Dikarya</taxon>
        <taxon>Basidiomycota</taxon>
        <taxon>Agaricomycotina</taxon>
        <taxon>Agaricomycetes</taxon>
        <taxon>Agaricomycetidae</taxon>
        <taxon>Agaricales</taxon>
        <taxon>Marasmiineae</taxon>
        <taxon>Mycenaceae</taxon>
        <taxon>Mycena</taxon>
    </lineage>
</organism>
<accession>A0A8H7CS50</accession>
<evidence type="ECO:0000256" key="1">
    <source>
        <dbReference type="SAM" id="MobiDB-lite"/>
    </source>
</evidence>
<keyword evidence="3" id="KW-1185">Reference proteome</keyword>
<comment type="caution">
    <text evidence="2">The sequence shown here is derived from an EMBL/GenBank/DDBJ whole genome shotgun (WGS) entry which is preliminary data.</text>
</comment>
<evidence type="ECO:0000313" key="3">
    <source>
        <dbReference type="Proteomes" id="UP000623467"/>
    </source>
</evidence>
<reference evidence="2" key="1">
    <citation type="submission" date="2020-05" db="EMBL/GenBank/DDBJ databases">
        <title>Mycena genomes resolve the evolution of fungal bioluminescence.</title>
        <authorList>
            <person name="Tsai I.J."/>
        </authorList>
    </citation>
    <scope>NUCLEOTIDE SEQUENCE</scope>
    <source>
        <strain evidence="2">160909Yilan</strain>
    </source>
</reference>
<feature type="region of interest" description="Disordered" evidence="1">
    <location>
        <begin position="133"/>
        <end position="169"/>
    </location>
</feature>